<dbReference type="Gene3D" id="3.20.20.330">
    <property type="entry name" value="Homocysteine-binding-like domain"/>
    <property type="match status" value="1"/>
</dbReference>
<keyword evidence="8" id="KW-0175">Coiled coil</keyword>
<feature type="binding site" evidence="6 7">
    <location>
        <position position="233"/>
    </location>
    <ligand>
        <name>Zn(2+)</name>
        <dbReference type="ChEBI" id="CHEBI:29105"/>
    </ligand>
</feature>
<proteinExistence type="predicted"/>
<dbReference type="Pfam" id="PF02574">
    <property type="entry name" value="S-methyl_trans"/>
    <property type="match status" value="1"/>
</dbReference>
<feature type="non-terminal residue" evidence="10">
    <location>
        <position position="1"/>
    </location>
</feature>
<dbReference type="Proteomes" id="UP000747542">
    <property type="component" value="Unassembled WGS sequence"/>
</dbReference>
<name>A0A8J5JIR6_HOMAM</name>
<dbReference type="InterPro" id="IPR003726">
    <property type="entry name" value="HCY_dom"/>
</dbReference>
<evidence type="ECO:0000256" key="6">
    <source>
        <dbReference type="PIRSR" id="PIRSR037505-2"/>
    </source>
</evidence>
<dbReference type="FunFam" id="3.20.20.330:FF:000003">
    <property type="entry name" value="Betaine--homocysteine S-methyltransferase 1"/>
    <property type="match status" value="1"/>
</dbReference>
<evidence type="ECO:0000313" key="10">
    <source>
        <dbReference type="EMBL" id="KAG7158355.1"/>
    </source>
</evidence>
<evidence type="ECO:0000256" key="4">
    <source>
        <dbReference type="ARBA" id="ARBA00022723"/>
    </source>
</evidence>
<dbReference type="InterPro" id="IPR017226">
    <property type="entry name" value="BHMT-like"/>
</dbReference>
<feature type="binding site" evidence="6 7">
    <location>
        <position position="315"/>
    </location>
    <ligand>
        <name>Zn(2+)</name>
        <dbReference type="ChEBI" id="CHEBI:29105"/>
    </ligand>
</feature>
<evidence type="ECO:0000256" key="7">
    <source>
        <dbReference type="PROSITE-ProRule" id="PRU00333"/>
    </source>
</evidence>
<dbReference type="GO" id="GO:0032259">
    <property type="term" value="P:methylation"/>
    <property type="evidence" value="ECO:0007669"/>
    <property type="project" value="UniProtKB-KW"/>
</dbReference>
<accession>A0A8J5JIR6</accession>
<evidence type="ECO:0000256" key="8">
    <source>
        <dbReference type="SAM" id="Coils"/>
    </source>
</evidence>
<dbReference type="SUPFAM" id="SSF82282">
    <property type="entry name" value="Homocysteine S-methyltransferase"/>
    <property type="match status" value="1"/>
</dbReference>
<dbReference type="InterPro" id="IPR051524">
    <property type="entry name" value="BHMT"/>
</dbReference>
<organism evidence="10 11">
    <name type="scientific">Homarus americanus</name>
    <name type="common">American lobster</name>
    <dbReference type="NCBI Taxonomy" id="6706"/>
    <lineage>
        <taxon>Eukaryota</taxon>
        <taxon>Metazoa</taxon>
        <taxon>Ecdysozoa</taxon>
        <taxon>Arthropoda</taxon>
        <taxon>Crustacea</taxon>
        <taxon>Multicrustacea</taxon>
        <taxon>Malacostraca</taxon>
        <taxon>Eumalacostraca</taxon>
        <taxon>Eucarida</taxon>
        <taxon>Decapoda</taxon>
        <taxon>Pleocyemata</taxon>
        <taxon>Astacidea</taxon>
        <taxon>Nephropoidea</taxon>
        <taxon>Nephropidae</taxon>
        <taxon>Homarus</taxon>
    </lineage>
</organism>
<dbReference type="PROSITE" id="PS50970">
    <property type="entry name" value="HCY"/>
    <property type="match status" value="1"/>
</dbReference>
<evidence type="ECO:0000256" key="5">
    <source>
        <dbReference type="ARBA" id="ARBA00022833"/>
    </source>
</evidence>
<reference evidence="10" key="1">
    <citation type="journal article" date="2021" name="Sci. Adv.">
        <title>The American lobster genome reveals insights on longevity, neural, and immune adaptations.</title>
        <authorList>
            <person name="Polinski J.M."/>
            <person name="Zimin A.V."/>
            <person name="Clark K.F."/>
            <person name="Kohn A.B."/>
            <person name="Sadowski N."/>
            <person name="Timp W."/>
            <person name="Ptitsyn A."/>
            <person name="Khanna P."/>
            <person name="Romanova D.Y."/>
            <person name="Williams P."/>
            <person name="Greenwood S.J."/>
            <person name="Moroz L.L."/>
            <person name="Walt D.R."/>
            <person name="Bodnar A.G."/>
        </authorList>
    </citation>
    <scope>NUCLEOTIDE SEQUENCE</scope>
    <source>
        <strain evidence="10">GMGI-L3</strain>
    </source>
</reference>
<dbReference type="InterPro" id="IPR036589">
    <property type="entry name" value="HCY_dom_sf"/>
</dbReference>
<gene>
    <name evidence="10" type="primary">Bhmt-L1</name>
    <name evidence="10" type="ORF">Hamer_G021631</name>
</gene>
<comment type="cofactor">
    <cofactor evidence="6">
        <name>Zn(2+)</name>
        <dbReference type="ChEBI" id="CHEBI:29105"/>
    </cofactor>
    <text evidence="6">Binds 1 zinc ion per subunit.</text>
</comment>
<dbReference type="GO" id="GO:0009086">
    <property type="term" value="P:methionine biosynthetic process"/>
    <property type="evidence" value="ECO:0007669"/>
    <property type="project" value="InterPro"/>
</dbReference>
<keyword evidence="3 7" id="KW-0808">Transferase</keyword>
<dbReference type="EMBL" id="JAHLQT010035455">
    <property type="protein sequence ID" value="KAG7158355.1"/>
    <property type="molecule type" value="Genomic_DNA"/>
</dbReference>
<comment type="caution">
    <text evidence="10">The sequence shown here is derived from an EMBL/GenBank/DDBJ whole genome shotgun (WGS) entry which is preliminary data.</text>
</comment>
<protein>
    <submittedName>
        <fullName evidence="10">Betaine--homocysteine S-methyltransferase 1-like 1</fullName>
    </submittedName>
</protein>
<dbReference type="UniPathway" id="UPA00051">
    <property type="reaction ID" value="UER00083"/>
</dbReference>
<dbReference type="AlphaFoldDB" id="A0A8J5JIR6"/>
<evidence type="ECO:0000256" key="2">
    <source>
        <dbReference type="ARBA" id="ARBA00022603"/>
    </source>
</evidence>
<dbReference type="PANTHER" id="PTHR46120:SF4">
    <property type="entry name" value="HCY-BINDING DOMAIN-CONTAINING PROTEIN"/>
    <property type="match status" value="1"/>
</dbReference>
<dbReference type="PANTHER" id="PTHR46120">
    <property type="entry name" value="BETAINE--HOMOCYSTEINE S-METHYLTRANSFERASE 1"/>
    <property type="match status" value="1"/>
</dbReference>
<evidence type="ECO:0000256" key="3">
    <source>
        <dbReference type="ARBA" id="ARBA00022679"/>
    </source>
</evidence>
<evidence type="ECO:0000256" key="1">
    <source>
        <dbReference type="ARBA" id="ARBA00005137"/>
    </source>
</evidence>
<sequence>EVEEEEEMEVEKEVEAVKEVEEEMKVEEVEEEEKKGLLERLREGPVIGDGGYVIELEKRGYVTAGLWTPEATVEHPEAVRQLHREFLRSGSDVIQSFSFFASGDRISDTKNKFTGEAINQAACNLAVEVAREGDALVCGGVCQTPAYRKGATKNETRTLFRNQMQVLVDNRADFLLCEFVEEIELAIEVAKTFGLPVAASMCIGEKGSHDDVSLGQCAVRMARAGADVVGLNCHHAPMTVVENIKTMKKALQEAGLEPFLLTQPCGYHVDEAEKMGYLEIPEYPLAMEPRTITRWDCHRYARAAYDAGVRYLGGCCGFQPYHIRALAEELLPERGGRRAPAMDKHYPWGGGQVHSFFTMIRRRSTRDYWENLQPATGRPRSSAFSKCDTDYTVVLD</sequence>
<feature type="coiled-coil region" evidence="8">
    <location>
        <begin position="3"/>
        <end position="37"/>
    </location>
</feature>
<keyword evidence="11" id="KW-1185">Reference proteome</keyword>
<keyword evidence="4 6" id="KW-0479">Metal-binding</keyword>
<feature type="binding site" evidence="6 7">
    <location>
        <position position="316"/>
    </location>
    <ligand>
        <name>Zn(2+)</name>
        <dbReference type="ChEBI" id="CHEBI:29105"/>
    </ligand>
</feature>
<feature type="domain" description="Hcy-binding" evidence="9">
    <location>
        <begin position="34"/>
        <end position="330"/>
    </location>
</feature>
<evidence type="ECO:0000259" key="9">
    <source>
        <dbReference type="PROSITE" id="PS50970"/>
    </source>
</evidence>
<dbReference type="GO" id="GO:0008270">
    <property type="term" value="F:zinc ion binding"/>
    <property type="evidence" value="ECO:0007669"/>
    <property type="project" value="InterPro"/>
</dbReference>
<keyword evidence="2 7" id="KW-0489">Methyltransferase</keyword>
<evidence type="ECO:0000313" key="11">
    <source>
        <dbReference type="Proteomes" id="UP000747542"/>
    </source>
</evidence>
<dbReference type="GO" id="GO:0047150">
    <property type="term" value="F:betaine-homocysteine S-methyltransferase activity"/>
    <property type="evidence" value="ECO:0007669"/>
    <property type="project" value="TreeGrafter"/>
</dbReference>
<comment type="pathway">
    <text evidence="1">Amino-acid biosynthesis; L-methionine biosynthesis via de novo pathway; L-methionine from L-homocysteine (BhmT route): step 1/1.</text>
</comment>
<keyword evidence="5 6" id="KW-0862">Zinc</keyword>
<dbReference type="PIRSF" id="PIRSF037505">
    <property type="entry name" value="Betaine_HMT"/>
    <property type="match status" value="1"/>
</dbReference>